<dbReference type="SUPFAM" id="SSF54171">
    <property type="entry name" value="DNA-binding domain"/>
    <property type="match status" value="1"/>
</dbReference>
<evidence type="ECO:0000256" key="7">
    <source>
        <dbReference type="SAM" id="MobiDB-lite"/>
    </source>
</evidence>
<evidence type="ECO:0000256" key="3">
    <source>
        <dbReference type="ARBA" id="ARBA00023125"/>
    </source>
</evidence>
<evidence type="ECO:0000256" key="2">
    <source>
        <dbReference type="ARBA" id="ARBA00023015"/>
    </source>
</evidence>
<keyword evidence="11" id="KW-1185">Reference proteome</keyword>
<protein>
    <submittedName>
        <fullName evidence="10">Ethylene-responsive transcription factor 2</fullName>
    </submittedName>
</protein>
<evidence type="ECO:0000313" key="9">
    <source>
        <dbReference type="EMBL" id="KAB1200786.1"/>
    </source>
</evidence>
<gene>
    <name evidence="9" type="ORF">CJ030_MR0G006328</name>
    <name evidence="10" type="ORF">CJ030_MR0G006338</name>
</gene>
<sequence length="233" mass="26195">MFGESVITGESDLVVLDSVRQHVLDNDLQNIVSSFSAKVYDHDESSHCQSSSFGSLMESWGDLPFKVEEVADDTVVYGDLMREAVNVGWVPFDQNVYDAAGMRATTVNPEPQVVVGREAHAQRDERPYRGVRRRPWGKYAAEIRDPAKNGARVWLGTYERAEDAALAYDRAAFKIRGSKAKLNFPHLIGSNDREPIRVTAKRRSPELSTPSSTSDLDESRDPKRRKNKLVKEL</sequence>
<dbReference type="FunFam" id="3.30.730.10:FF:000001">
    <property type="entry name" value="Ethylene-responsive transcription factor 2"/>
    <property type="match status" value="1"/>
</dbReference>
<dbReference type="GO" id="GO:0003677">
    <property type="term" value="F:DNA binding"/>
    <property type="evidence" value="ECO:0007669"/>
    <property type="project" value="UniProtKB-KW"/>
</dbReference>
<accession>A0A6A1UKV6</accession>
<evidence type="ECO:0000256" key="4">
    <source>
        <dbReference type="ARBA" id="ARBA00023163"/>
    </source>
</evidence>
<organism evidence="10 11">
    <name type="scientific">Morella rubra</name>
    <name type="common">Chinese bayberry</name>
    <dbReference type="NCBI Taxonomy" id="262757"/>
    <lineage>
        <taxon>Eukaryota</taxon>
        <taxon>Viridiplantae</taxon>
        <taxon>Streptophyta</taxon>
        <taxon>Embryophyta</taxon>
        <taxon>Tracheophyta</taxon>
        <taxon>Spermatophyta</taxon>
        <taxon>Magnoliopsida</taxon>
        <taxon>eudicotyledons</taxon>
        <taxon>Gunneridae</taxon>
        <taxon>Pentapetalae</taxon>
        <taxon>rosids</taxon>
        <taxon>fabids</taxon>
        <taxon>Fagales</taxon>
        <taxon>Myricaceae</taxon>
        <taxon>Morella</taxon>
    </lineage>
</organism>
<feature type="domain" description="AP2/ERF" evidence="8">
    <location>
        <begin position="127"/>
        <end position="185"/>
    </location>
</feature>
<dbReference type="InterPro" id="IPR001471">
    <property type="entry name" value="AP2/ERF_dom"/>
</dbReference>
<dbReference type="GO" id="GO:0003700">
    <property type="term" value="F:DNA-binding transcription factor activity"/>
    <property type="evidence" value="ECO:0007669"/>
    <property type="project" value="InterPro"/>
</dbReference>
<keyword evidence="2" id="KW-0805">Transcription regulation</keyword>
<evidence type="ECO:0000313" key="11">
    <source>
        <dbReference type="Proteomes" id="UP000516437"/>
    </source>
</evidence>
<dbReference type="InterPro" id="IPR044808">
    <property type="entry name" value="ERF_plant"/>
</dbReference>
<dbReference type="InterPro" id="IPR016177">
    <property type="entry name" value="DNA-bd_dom_sf"/>
</dbReference>
<dbReference type="GO" id="GO:0009873">
    <property type="term" value="P:ethylene-activated signaling pathway"/>
    <property type="evidence" value="ECO:0007669"/>
    <property type="project" value="InterPro"/>
</dbReference>
<feature type="region of interest" description="Disordered" evidence="7">
    <location>
        <begin position="186"/>
        <end position="233"/>
    </location>
</feature>
<dbReference type="PRINTS" id="PR00367">
    <property type="entry name" value="ETHRSPELEMNT"/>
</dbReference>
<dbReference type="Pfam" id="PF00847">
    <property type="entry name" value="AP2"/>
    <property type="match status" value="1"/>
</dbReference>
<comment type="subcellular location">
    <subcellularLocation>
        <location evidence="1">Nucleus</location>
    </subcellularLocation>
</comment>
<evidence type="ECO:0000313" key="10">
    <source>
        <dbReference type="EMBL" id="KAB1200796.1"/>
    </source>
</evidence>
<name>A0A6A1UKV6_9ROSI</name>
<dbReference type="CDD" id="cd00018">
    <property type="entry name" value="AP2"/>
    <property type="match status" value="1"/>
</dbReference>
<keyword evidence="5" id="KW-0539">Nucleus</keyword>
<comment type="caution">
    <text evidence="10">The sequence shown here is derived from an EMBL/GenBank/DDBJ whole genome shotgun (WGS) entry which is preliminary data.</text>
</comment>
<evidence type="ECO:0000256" key="5">
    <source>
        <dbReference type="ARBA" id="ARBA00023242"/>
    </source>
</evidence>
<evidence type="ECO:0000259" key="8">
    <source>
        <dbReference type="PROSITE" id="PS51032"/>
    </source>
</evidence>
<reference evidence="10" key="1">
    <citation type="submission" date="2018-07" db="EMBL/GenBank/DDBJ databases">
        <authorList>
            <person name="Gao Z.-S."/>
            <person name="Jia H.-M."/>
            <person name="Jia H.-J."/>
            <person name="Cai Q.-L."/>
            <person name="Wang Y."/>
            <person name="Zhao H.-B."/>
        </authorList>
    </citation>
    <scope>NUCLEOTIDE SEQUENCE</scope>
    <source>
        <tissue evidence="10">Leaves</tissue>
    </source>
</reference>
<dbReference type="Proteomes" id="UP000516437">
    <property type="component" value="Unassembled WGS sequence"/>
</dbReference>
<dbReference type="GO" id="GO:0005634">
    <property type="term" value="C:nucleus"/>
    <property type="evidence" value="ECO:0007669"/>
    <property type="project" value="UniProtKB-SubCell"/>
</dbReference>
<dbReference type="SMART" id="SM00380">
    <property type="entry name" value="AP2"/>
    <property type="match status" value="1"/>
</dbReference>
<dbReference type="PROSITE" id="PS51032">
    <property type="entry name" value="AP2_ERF"/>
    <property type="match status" value="1"/>
</dbReference>
<keyword evidence="4" id="KW-0804">Transcription</keyword>
<dbReference type="PANTHER" id="PTHR31190">
    <property type="entry name" value="DNA-BINDING DOMAIN"/>
    <property type="match status" value="1"/>
</dbReference>
<keyword evidence="3" id="KW-0238">DNA-binding</keyword>
<dbReference type="InterPro" id="IPR036955">
    <property type="entry name" value="AP2/ERF_dom_sf"/>
</dbReference>
<comment type="similarity">
    <text evidence="6">Belongs to the AP2/ERF transcription factor family. ERF subfamily.</text>
</comment>
<dbReference type="Gene3D" id="3.30.730.10">
    <property type="entry name" value="AP2/ERF domain"/>
    <property type="match status" value="1"/>
</dbReference>
<proteinExistence type="inferred from homology"/>
<dbReference type="PANTHER" id="PTHR31190:SF449">
    <property type="entry name" value="AP2_ERF DOMAIN-CONTAINING PROTEIN"/>
    <property type="match status" value="1"/>
</dbReference>
<dbReference type="EMBL" id="RXIC02000124">
    <property type="protein sequence ID" value="KAB1200786.1"/>
    <property type="molecule type" value="Genomic_DNA"/>
</dbReference>
<dbReference type="AlphaFoldDB" id="A0A6A1UKV6"/>
<reference evidence="10 11" key="2">
    <citation type="journal article" date="2019" name="Plant Biotechnol. J.">
        <title>The red bayberry genome and genetic basis of sex determination.</title>
        <authorList>
            <person name="Jia H.M."/>
            <person name="Jia H.J."/>
            <person name="Cai Q.L."/>
            <person name="Wang Y."/>
            <person name="Zhao H.B."/>
            <person name="Yang W.F."/>
            <person name="Wang G.Y."/>
            <person name="Li Y.H."/>
            <person name="Zhan D.L."/>
            <person name="Shen Y.T."/>
            <person name="Niu Q.F."/>
            <person name="Chang L."/>
            <person name="Qiu J."/>
            <person name="Zhao L."/>
            <person name="Xie H.B."/>
            <person name="Fu W.Y."/>
            <person name="Jin J."/>
            <person name="Li X.W."/>
            <person name="Jiao Y."/>
            <person name="Zhou C.C."/>
            <person name="Tu T."/>
            <person name="Chai C.Y."/>
            <person name="Gao J.L."/>
            <person name="Fan L.J."/>
            <person name="van de Weg E."/>
            <person name="Wang J.Y."/>
            <person name="Gao Z.S."/>
        </authorList>
    </citation>
    <scope>NUCLEOTIDE SEQUENCE [LARGE SCALE GENOMIC DNA]</scope>
    <source>
        <tissue evidence="10">Leaves</tissue>
    </source>
</reference>
<feature type="compositionally biased region" description="Basic residues" evidence="7">
    <location>
        <begin position="222"/>
        <end position="233"/>
    </location>
</feature>
<reference evidence="10" key="3">
    <citation type="submission" date="2019-09" db="EMBL/GenBank/DDBJ databases">
        <authorList>
            <person name="Gao Z."/>
        </authorList>
    </citation>
    <scope>NUCLEOTIDE SEQUENCE</scope>
    <source>
        <tissue evidence="10">Leaves</tissue>
    </source>
</reference>
<evidence type="ECO:0000256" key="6">
    <source>
        <dbReference type="ARBA" id="ARBA00024343"/>
    </source>
</evidence>
<evidence type="ECO:0000256" key="1">
    <source>
        <dbReference type="ARBA" id="ARBA00004123"/>
    </source>
</evidence>
<dbReference type="OrthoDB" id="1647183at2759"/>
<dbReference type="EMBL" id="RXIC02000124">
    <property type="protein sequence ID" value="KAB1200796.1"/>
    <property type="molecule type" value="Genomic_DNA"/>
</dbReference>